<gene>
    <name evidence="13" type="ORF">K443DRAFT_175471</name>
</gene>
<dbReference type="GO" id="GO:0000105">
    <property type="term" value="P:L-histidine biosynthetic process"/>
    <property type="evidence" value="ECO:0007669"/>
    <property type="project" value="UniProtKB-UniPathway"/>
</dbReference>
<dbReference type="GO" id="GO:0000162">
    <property type="term" value="P:L-tryptophan biosynthetic process"/>
    <property type="evidence" value="ECO:0007669"/>
    <property type="project" value="TreeGrafter"/>
</dbReference>
<evidence type="ECO:0000256" key="7">
    <source>
        <dbReference type="ARBA" id="ARBA00023102"/>
    </source>
</evidence>
<dbReference type="STRING" id="1095629.A0A0C9X2M1"/>
<comment type="pathway">
    <text evidence="2 12">Amino-acid biosynthesis; L-histidine biosynthesis; L-histidine from 5-phospho-alpha-D-ribose 1-diphosphate: step 4/9.</text>
</comment>
<comment type="catalytic activity">
    <reaction evidence="1 12">
        <text>1-(5-phospho-beta-D-ribosyl)-5-[(5-phospho-beta-D-ribosylamino)methylideneamino]imidazole-4-carboxamide = 5-[(5-phospho-1-deoxy-D-ribulos-1-ylimino)methylamino]-1-(5-phospho-beta-D-ribosyl)imidazole-4-carboxamide</text>
        <dbReference type="Rhea" id="RHEA:15469"/>
        <dbReference type="ChEBI" id="CHEBI:58435"/>
        <dbReference type="ChEBI" id="CHEBI:58525"/>
        <dbReference type="EC" id="5.3.1.16"/>
    </reaction>
</comment>
<evidence type="ECO:0000256" key="6">
    <source>
        <dbReference type="ARBA" id="ARBA00022605"/>
    </source>
</evidence>
<evidence type="ECO:0000313" key="14">
    <source>
        <dbReference type="Proteomes" id="UP000054477"/>
    </source>
</evidence>
<evidence type="ECO:0000256" key="12">
    <source>
        <dbReference type="RuleBase" id="RU364022"/>
    </source>
</evidence>
<dbReference type="NCBIfam" id="TIGR02129">
    <property type="entry name" value="hisA_euk"/>
    <property type="match status" value="1"/>
</dbReference>
<evidence type="ECO:0000256" key="1">
    <source>
        <dbReference type="ARBA" id="ARBA00000901"/>
    </source>
</evidence>
<dbReference type="PANTHER" id="PTHR43090">
    <property type="entry name" value="1-(5-PHOSPHORIBOSYL)-5-[(5-PHOSPHORIBOSYLAMINO)METHYLIDENEAMINO] IMIDAZOLE-4-CARBOXAMIDE ISOMERASE"/>
    <property type="match status" value="1"/>
</dbReference>
<evidence type="ECO:0000256" key="10">
    <source>
        <dbReference type="ARBA" id="ARBA00031376"/>
    </source>
</evidence>
<dbReference type="InterPro" id="IPR011858">
    <property type="entry name" value="His6/HISN3"/>
</dbReference>
<dbReference type="InterPro" id="IPR013785">
    <property type="entry name" value="Aldolase_TIM"/>
</dbReference>
<dbReference type="PANTHER" id="PTHR43090:SF2">
    <property type="entry name" value="1-(5-PHOSPHORIBOSYL)-5-[(5-PHOSPHORIBOSYLAMINO)METHYLIDENEAMINO] IMIDAZOLE-4-CARBOXAMIDE ISOMERASE"/>
    <property type="match status" value="1"/>
</dbReference>
<reference evidence="14" key="2">
    <citation type="submission" date="2015-01" db="EMBL/GenBank/DDBJ databases">
        <title>Evolutionary Origins and Diversification of the Mycorrhizal Mutualists.</title>
        <authorList>
            <consortium name="DOE Joint Genome Institute"/>
            <consortium name="Mycorrhizal Genomics Consortium"/>
            <person name="Kohler A."/>
            <person name="Kuo A."/>
            <person name="Nagy L.G."/>
            <person name="Floudas D."/>
            <person name="Copeland A."/>
            <person name="Barry K.W."/>
            <person name="Cichocki N."/>
            <person name="Veneault-Fourrey C."/>
            <person name="LaButti K."/>
            <person name="Lindquist E.A."/>
            <person name="Lipzen A."/>
            <person name="Lundell T."/>
            <person name="Morin E."/>
            <person name="Murat C."/>
            <person name="Riley R."/>
            <person name="Ohm R."/>
            <person name="Sun H."/>
            <person name="Tunlid A."/>
            <person name="Henrissat B."/>
            <person name="Grigoriev I.V."/>
            <person name="Hibbett D.S."/>
            <person name="Martin F."/>
        </authorList>
    </citation>
    <scope>NUCLEOTIDE SEQUENCE [LARGE SCALE GENOMIC DNA]</scope>
    <source>
        <strain evidence="14">LaAM-08-1</strain>
    </source>
</reference>
<proteinExistence type="inferred from homology"/>
<dbReference type="UniPathway" id="UPA00031">
    <property type="reaction ID" value="UER00009"/>
</dbReference>
<dbReference type="FunFam" id="3.20.20.70:FF:000110">
    <property type="entry name" value="1-(5-phosphoribosyl)-5-[(5-phosphoribosylamino)methylideneamino] imidazole-4-carboxamide isomerase, chloroplastic"/>
    <property type="match status" value="1"/>
</dbReference>
<evidence type="ECO:0000256" key="3">
    <source>
        <dbReference type="ARBA" id="ARBA00009667"/>
    </source>
</evidence>
<keyword evidence="6 11" id="KW-0028">Amino-acid biosynthesis</keyword>
<dbReference type="InterPro" id="IPR011060">
    <property type="entry name" value="RibuloseP-bd_barrel"/>
</dbReference>
<dbReference type="Pfam" id="PF00977">
    <property type="entry name" value="His_biosynth"/>
    <property type="match status" value="1"/>
</dbReference>
<dbReference type="InterPro" id="IPR044524">
    <property type="entry name" value="Isoase_HisA-like"/>
</dbReference>
<reference evidence="13 14" key="1">
    <citation type="submission" date="2014-04" db="EMBL/GenBank/DDBJ databases">
        <authorList>
            <consortium name="DOE Joint Genome Institute"/>
            <person name="Kuo A."/>
            <person name="Kohler A."/>
            <person name="Nagy L.G."/>
            <person name="Floudas D."/>
            <person name="Copeland A."/>
            <person name="Barry K.W."/>
            <person name="Cichocki N."/>
            <person name="Veneault-Fourrey C."/>
            <person name="LaButti K."/>
            <person name="Lindquist E.A."/>
            <person name="Lipzen A."/>
            <person name="Lundell T."/>
            <person name="Morin E."/>
            <person name="Murat C."/>
            <person name="Sun H."/>
            <person name="Tunlid A."/>
            <person name="Henrissat B."/>
            <person name="Grigoriev I.V."/>
            <person name="Hibbett D.S."/>
            <person name="Martin F."/>
            <person name="Nordberg H.P."/>
            <person name="Cantor M.N."/>
            <person name="Hua S.X."/>
        </authorList>
    </citation>
    <scope>NUCLEOTIDE SEQUENCE [LARGE SCALE GENOMIC DNA]</scope>
    <source>
        <strain evidence="13 14">LaAM-08-1</strain>
    </source>
</reference>
<evidence type="ECO:0000256" key="8">
    <source>
        <dbReference type="ARBA" id="ARBA00023235"/>
    </source>
</evidence>
<accession>A0A0C9X2M1</accession>
<dbReference type="GO" id="GO:0003949">
    <property type="term" value="F:1-(5-phosphoribosyl)-5-[(5-phosphoribosylamino)methylideneamino]imidazole-4-carboxamide isomerase activity"/>
    <property type="evidence" value="ECO:0007669"/>
    <property type="project" value="UniProtKB-EC"/>
</dbReference>
<dbReference type="InterPro" id="IPR006062">
    <property type="entry name" value="His_biosynth"/>
</dbReference>
<dbReference type="Proteomes" id="UP000054477">
    <property type="component" value="Unassembled WGS sequence"/>
</dbReference>
<dbReference type="SUPFAM" id="SSF51366">
    <property type="entry name" value="Ribulose-phoshate binding barrel"/>
    <property type="match status" value="1"/>
</dbReference>
<evidence type="ECO:0000313" key="13">
    <source>
        <dbReference type="EMBL" id="KIJ99315.1"/>
    </source>
</evidence>
<sequence length="271" mass="29450">MASAPPRRRSTFRPCIDLHDGQVKQIVGGTLSDTTPETLKTNFVAKQSAGDFARIYKDRGLEGGHIIKLGGGNDAAAKEALQVWPGTFQIGGGMNDRNAKEWLDAGAGKVIVTSYLFPGGKFSLERLQATASVVGKERLVVDVSCRRRGDKWLVAMNKWQDITDMEVSQGTLDMLSAYCSEFLVHAADVEGLCQGIDEDLVRKLGEWAKIPTTYAGGARDISDLDLVDRLSEGRVDLTYGSSLDIFGGSQVSFEELVQKSRKLSAFVKASQ</sequence>
<evidence type="ECO:0000256" key="2">
    <source>
        <dbReference type="ARBA" id="ARBA00005133"/>
    </source>
</evidence>
<dbReference type="CDD" id="cd04723">
    <property type="entry name" value="HisA_HisF"/>
    <property type="match status" value="1"/>
</dbReference>
<evidence type="ECO:0000256" key="11">
    <source>
        <dbReference type="RuleBase" id="RU003657"/>
    </source>
</evidence>
<organism evidence="13 14">
    <name type="scientific">Laccaria amethystina LaAM-08-1</name>
    <dbReference type="NCBI Taxonomy" id="1095629"/>
    <lineage>
        <taxon>Eukaryota</taxon>
        <taxon>Fungi</taxon>
        <taxon>Dikarya</taxon>
        <taxon>Basidiomycota</taxon>
        <taxon>Agaricomycotina</taxon>
        <taxon>Agaricomycetes</taxon>
        <taxon>Agaricomycetidae</taxon>
        <taxon>Agaricales</taxon>
        <taxon>Agaricineae</taxon>
        <taxon>Hydnangiaceae</taxon>
        <taxon>Laccaria</taxon>
    </lineage>
</organism>
<keyword evidence="7 11" id="KW-0368">Histidine biosynthesis</keyword>
<keyword evidence="8 12" id="KW-0413">Isomerase</keyword>
<name>A0A0C9X2M1_9AGAR</name>
<dbReference type="Gene3D" id="3.20.20.70">
    <property type="entry name" value="Aldolase class I"/>
    <property type="match status" value="1"/>
</dbReference>
<dbReference type="OrthoDB" id="446074at2759"/>
<evidence type="ECO:0000256" key="9">
    <source>
        <dbReference type="ARBA" id="ARBA00030547"/>
    </source>
</evidence>
<dbReference type="AlphaFoldDB" id="A0A0C9X2M1"/>
<comment type="similarity">
    <text evidence="3 11">Belongs to the HisA/HisF family.</text>
</comment>
<comment type="subcellular location">
    <subcellularLocation>
        <location evidence="12">Cytoplasm</location>
    </subcellularLocation>
</comment>
<dbReference type="EMBL" id="KN838649">
    <property type="protein sequence ID" value="KIJ99315.1"/>
    <property type="molecule type" value="Genomic_DNA"/>
</dbReference>
<dbReference type="GO" id="GO:0005737">
    <property type="term" value="C:cytoplasm"/>
    <property type="evidence" value="ECO:0007669"/>
    <property type="project" value="UniProtKB-SubCell"/>
</dbReference>
<dbReference type="HOGENOM" id="CLU_065050_0_0_1"/>
<dbReference type="EC" id="5.3.1.16" evidence="4 12"/>
<protein>
    <recommendedName>
        <fullName evidence="5 12">1-(5-phosphoribosyl)-5-[(5-phosphoribosylamino)methylideneamino] imidazole-4-carboxamide isomerase</fullName>
        <ecNumber evidence="4 12">5.3.1.16</ecNumber>
    </recommendedName>
    <alternativeName>
        <fullName evidence="10 12">5-proFAR isomerase</fullName>
    </alternativeName>
    <alternativeName>
        <fullName evidence="9 12">Phosphoribosylformimino-5-aminoimidazole carboxamide ribotide isomerase</fullName>
    </alternativeName>
</protein>
<keyword evidence="14" id="KW-1185">Reference proteome</keyword>
<keyword evidence="12" id="KW-0963">Cytoplasm</keyword>
<evidence type="ECO:0000256" key="4">
    <source>
        <dbReference type="ARBA" id="ARBA00012550"/>
    </source>
</evidence>
<evidence type="ECO:0000256" key="5">
    <source>
        <dbReference type="ARBA" id="ARBA00018464"/>
    </source>
</evidence>